<evidence type="ECO:0000313" key="2">
    <source>
        <dbReference type="Proteomes" id="UP001157418"/>
    </source>
</evidence>
<reference evidence="1 2" key="1">
    <citation type="submission" date="2022-01" db="EMBL/GenBank/DDBJ databases">
        <authorList>
            <person name="Xiong W."/>
            <person name="Schranz E."/>
        </authorList>
    </citation>
    <scope>NUCLEOTIDE SEQUENCE [LARGE SCALE GENOMIC DNA]</scope>
</reference>
<protein>
    <submittedName>
        <fullName evidence="1">Uncharacterized protein</fullName>
    </submittedName>
</protein>
<dbReference type="AlphaFoldDB" id="A0AAU9PGE6"/>
<comment type="caution">
    <text evidence="1">The sequence shown here is derived from an EMBL/GenBank/DDBJ whole genome shotgun (WGS) entry which is preliminary data.</text>
</comment>
<keyword evidence="2" id="KW-1185">Reference proteome</keyword>
<dbReference type="EMBL" id="CAKMRJ010005634">
    <property type="protein sequence ID" value="CAH1449452.1"/>
    <property type="molecule type" value="Genomic_DNA"/>
</dbReference>
<dbReference type="Proteomes" id="UP001157418">
    <property type="component" value="Unassembled WGS sequence"/>
</dbReference>
<name>A0AAU9PGE6_9ASTR</name>
<proteinExistence type="predicted"/>
<gene>
    <name evidence="1" type="ORF">LVIROSA_LOCUS34935</name>
</gene>
<organism evidence="1 2">
    <name type="scientific">Lactuca virosa</name>
    <dbReference type="NCBI Taxonomy" id="75947"/>
    <lineage>
        <taxon>Eukaryota</taxon>
        <taxon>Viridiplantae</taxon>
        <taxon>Streptophyta</taxon>
        <taxon>Embryophyta</taxon>
        <taxon>Tracheophyta</taxon>
        <taxon>Spermatophyta</taxon>
        <taxon>Magnoliopsida</taxon>
        <taxon>eudicotyledons</taxon>
        <taxon>Gunneridae</taxon>
        <taxon>Pentapetalae</taxon>
        <taxon>asterids</taxon>
        <taxon>campanulids</taxon>
        <taxon>Asterales</taxon>
        <taxon>Asteraceae</taxon>
        <taxon>Cichorioideae</taxon>
        <taxon>Cichorieae</taxon>
        <taxon>Lactucinae</taxon>
        <taxon>Lactuca</taxon>
    </lineage>
</organism>
<accession>A0AAU9PGE6</accession>
<sequence>MSSSTNSQKRENIFALFRIWKIIFTRKMKTISKRMRRGVGTFDPSAASSASSHFGEIVNVIDSFISCDYASLMKLGSLDIDGLCRLCADNDHGGAGPSSDANITCLDGGAGK</sequence>
<evidence type="ECO:0000313" key="1">
    <source>
        <dbReference type="EMBL" id="CAH1449452.1"/>
    </source>
</evidence>